<keyword evidence="5" id="KW-0812">Transmembrane</keyword>
<protein>
    <submittedName>
        <fullName evidence="7">Serine-threonine protein kinase</fullName>
    </submittedName>
</protein>
<sequence>MGGFLLVHRMGTDDTGALYAAEGHAGPCAVRVLPSRVTADAARRAAFHREVELLRGLRHPGLIHVVSSGEERGRCWYAMVPLSAPDLRTRLDWVNALPWPEVERIAFQLLDALGAAHDAGLVHGNLSPESVLVGANGAKLWRFGLGVIPPGAHRYQAPEQRQWGRAVVQSDLHVLGRLLHEALTGGEPGSQPLPRGVPRRLRRFLERLLSERIEDRPDSTTSARRLLTQRFPMGLLAVGGAMLVALGMYALQGAA</sequence>
<dbReference type="EMBL" id="CP012109">
    <property type="protein sequence ID" value="AKQ64519.1"/>
    <property type="molecule type" value="Genomic_DNA"/>
</dbReference>
<evidence type="ECO:0000259" key="6">
    <source>
        <dbReference type="PROSITE" id="PS50011"/>
    </source>
</evidence>
<evidence type="ECO:0000313" key="7">
    <source>
        <dbReference type="EMBL" id="AKQ64519.1"/>
    </source>
</evidence>
<dbReference type="GO" id="GO:0004674">
    <property type="term" value="F:protein serine/threonine kinase activity"/>
    <property type="evidence" value="ECO:0007669"/>
    <property type="project" value="TreeGrafter"/>
</dbReference>
<keyword evidence="4" id="KW-0067">ATP-binding</keyword>
<dbReference type="PROSITE" id="PS50011">
    <property type="entry name" value="PROTEIN_KINASE_DOM"/>
    <property type="match status" value="1"/>
</dbReference>
<gene>
    <name evidence="7" type="ORF">A176_001431</name>
</gene>
<dbReference type="InterPro" id="IPR000719">
    <property type="entry name" value="Prot_kinase_dom"/>
</dbReference>
<dbReference type="OrthoDB" id="9801841at2"/>
<dbReference type="Pfam" id="PF00069">
    <property type="entry name" value="Pkinase"/>
    <property type="match status" value="1"/>
</dbReference>
<evidence type="ECO:0000256" key="2">
    <source>
        <dbReference type="ARBA" id="ARBA00022741"/>
    </source>
</evidence>
<dbReference type="AlphaFoldDB" id="A0A0H4WP35"/>
<dbReference type="GO" id="GO:0005524">
    <property type="term" value="F:ATP binding"/>
    <property type="evidence" value="ECO:0007669"/>
    <property type="project" value="UniProtKB-KW"/>
</dbReference>
<dbReference type="PATRIC" id="fig|1297742.4.peg.1449"/>
<reference evidence="7 8" key="1">
    <citation type="journal article" date="2016" name="PLoS ONE">
        <title>Complete Genome Sequence and Comparative Genomics of a Novel Myxobacterium Myxococcus hansupus.</title>
        <authorList>
            <person name="Sharma G."/>
            <person name="Narwani T."/>
            <person name="Subramanian S."/>
        </authorList>
    </citation>
    <scope>NUCLEOTIDE SEQUENCE [LARGE SCALE GENOMIC DNA]</scope>
    <source>
        <strain evidence="8">mixupus</strain>
    </source>
</reference>
<dbReference type="STRING" id="1297742.A176_001431"/>
<dbReference type="PANTHER" id="PTHR43289:SF6">
    <property type="entry name" value="SERINE_THREONINE-PROTEIN KINASE NEKL-3"/>
    <property type="match status" value="1"/>
</dbReference>
<dbReference type="InterPro" id="IPR011009">
    <property type="entry name" value="Kinase-like_dom_sf"/>
</dbReference>
<name>A0A0H4WP35_9BACT</name>
<keyword evidence="2" id="KW-0547">Nucleotide-binding</keyword>
<organism evidence="7 8">
    <name type="scientific">Pseudomyxococcus hansupus</name>
    <dbReference type="NCBI Taxonomy" id="1297742"/>
    <lineage>
        <taxon>Bacteria</taxon>
        <taxon>Pseudomonadati</taxon>
        <taxon>Myxococcota</taxon>
        <taxon>Myxococcia</taxon>
        <taxon>Myxococcales</taxon>
        <taxon>Cystobacterineae</taxon>
        <taxon>Myxococcaceae</taxon>
        <taxon>Pseudomyxococcus</taxon>
    </lineage>
</organism>
<dbReference type="SMART" id="SM00220">
    <property type="entry name" value="S_TKc"/>
    <property type="match status" value="1"/>
</dbReference>
<dbReference type="KEGG" id="mym:A176_001431"/>
<feature type="domain" description="Protein kinase" evidence="6">
    <location>
        <begin position="4"/>
        <end position="255"/>
    </location>
</feature>
<dbReference type="SUPFAM" id="SSF56112">
    <property type="entry name" value="Protein kinase-like (PK-like)"/>
    <property type="match status" value="1"/>
</dbReference>
<feature type="transmembrane region" description="Helical" evidence="5">
    <location>
        <begin position="231"/>
        <end position="251"/>
    </location>
</feature>
<dbReference type="PANTHER" id="PTHR43289">
    <property type="entry name" value="MITOGEN-ACTIVATED PROTEIN KINASE KINASE KINASE 20-RELATED"/>
    <property type="match status" value="1"/>
</dbReference>
<evidence type="ECO:0000256" key="4">
    <source>
        <dbReference type="ARBA" id="ARBA00022840"/>
    </source>
</evidence>
<evidence type="ECO:0000256" key="1">
    <source>
        <dbReference type="ARBA" id="ARBA00022679"/>
    </source>
</evidence>
<evidence type="ECO:0000313" key="8">
    <source>
        <dbReference type="Proteomes" id="UP000009026"/>
    </source>
</evidence>
<accession>A0A0H4WP35</accession>
<keyword evidence="5" id="KW-0472">Membrane</keyword>
<proteinExistence type="predicted"/>
<dbReference type="Gene3D" id="3.30.200.20">
    <property type="entry name" value="Phosphorylase Kinase, domain 1"/>
    <property type="match status" value="1"/>
</dbReference>
<dbReference type="Proteomes" id="UP000009026">
    <property type="component" value="Chromosome"/>
</dbReference>
<dbReference type="RefSeq" id="WP_002634263.1">
    <property type="nucleotide sequence ID" value="NZ_CP012109.1"/>
</dbReference>
<evidence type="ECO:0000256" key="3">
    <source>
        <dbReference type="ARBA" id="ARBA00022777"/>
    </source>
</evidence>
<evidence type="ECO:0000256" key="5">
    <source>
        <dbReference type="SAM" id="Phobius"/>
    </source>
</evidence>
<keyword evidence="1" id="KW-0808">Transferase</keyword>
<keyword evidence="3 7" id="KW-0418">Kinase</keyword>
<dbReference type="eggNOG" id="COG0515">
    <property type="taxonomic scope" value="Bacteria"/>
</dbReference>
<dbReference type="Gene3D" id="1.10.510.10">
    <property type="entry name" value="Transferase(Phosphotransferase) domain 1"/>
    <property type="match status" value="1"/>
</dbReference>
<keyword evidence="5" id="KW-1133">Transmembrane helix</keyword>
<keyword evidence="8" id="KW-1185">Reference proteome</keyword>